<evidence type="ECO:0000259" key="3">
    <source>
        <dbReference type="Pfam" id="PF04542"/>
    </source>
</evidence>
<reference evidence="6" key="1">
    <citation type="journal article" date="2019" name="Int. J. Syst. Evol. Microbiol.">
        <title>The Global Catalogue of Microorganisms (GCM) 10K type strain sequencing project: providing services to taxonomists for standard genome sequencing and annotation.</title>
        <authorList>
            <consortium name="The Broad Institute Genomics Platform"/>
            <consortium name="The Broad Institute Genome Sequencing Center for Infectious Disease"/>
            <person name="Wu L."/>
            <person name="Ma J."/>
        </authorList>
    </citation>
    <scope>NUCLEOTIDE SEQUENCE [LARGE SCALE GENOMIC DNA]</scope>
    <source>
        <strain evidence="6">JCM 17440</strain>
    </source>
</reference>
<dbReference type="Pfam" id="PF18075">
    <property type="entry name" value="FtsX_ECD"/>
    <property type="match status" value="1"/>
</dbReference>
<dbReference type="InterPro" id="IPR007627">
    <property type="entry name" value="RNA_pol_sigma70_r2"/>
</dbReference>
<dbReference type="InterPro" id="IPR040690">
    <property type="entry name" value="FtsX_ECD"/>
</dbReference>
<keyword evidence="2" id="KW-0812">Transmembrane</keyword>
<evidence type="ECO:0000256" key="1">
    <source>
        <dbReference type="SAM" id="MobiDB-lite"/>
    </source>
</evidence>
<keyword evidence="2" id="KW-1133">Transmembrane helix</keyword>
<dbReference type="Gene3D" id="1.10.1740.10">
    <property type="match status" value="1"/>
</dbReference>
<evidence type="ECO:0000259" key="4">
    <source>
        <dbReference type="Pfam" id="PF18075"/>
    </source>
</evidence>
<feature type="region of interest" description="Disordered" evidence="1">
    <location>
        <begin position="1"/>
        <end position="27"/>
    </location>
</feature>
<dbReference type="Pfam" id="PF04542">
    <property type="entry name" value="Sigma70_r2"/>
    <property type="match status" value="1"/>
</dbReference>
<proteinExistence type="predicted"/>
<evidence type="ECO:0008006" key="7">
    <source>
        <dbReference type="Google" id="ProtNLM"/>
    </source>
</evidence>
<feature type="domain" description="FtsX extracellular" evidence="4">
    <location>
        <begin position="186"/>
        <end position="288"/>
    </location>
</feature>
<gene>
    <name evidence="5" type="ORF">GCM10022254_00100</name>
</gene>
<evidence type="ECO:0000313" key="5">
    <source>
        <dbReference type="EMBL" id="GAA4223276.1"/>
    </source>
</evidence>
<dbReference type="Gene3D" id="3.30.70.3040">
    <property type="match status" value="1"/>
</dbReference>
<feature type="transmembrane region" description="Helical" evidence="2">
    <location>
        <begin position="143"/>
        <end position="167"/>
    </location>
</feature>
<evidence type="ECO:0000256" key="2">
    <source>
        <dbReference type="SAM" id="Phobius"/>
    </source>
</evidence>
<dbReference type="InterPro" id="IPR013325">
    <property type="entry name" value="RNA_pol_sigma_r2"/>
</dbReference>
<evidence type="ECO:0000313" key="6">
    <source>
        <dbReference type="Proteomes" id="UP001501710"/>
    </source>
</evidence>
<protein>
    <recommendedName>
        <fullName evidence="7">RNA polymerase sigma-70 region 2 domain-containing protein</fullName>
    </recommendedName>
</protein>
<keyword evidence="6" id="KW-1185">Reference proteome</keyword>
<dbReference type="EMBL" id="BAABAS010000001">
    <property type="protein sequence ID" value="GAA4223276.1"/>
    <property type="molecule type" value="Genomic_DNA"/>
</dbReference>
<comment type="caution">
    <text evidence="5">The sequence shown here is derived from an EMBL/GenBank/DDBJ whole genome shotgun (WGS) entry which is preliminary data.</text>
</comment>
<dbReference type="SUPFAM" id="SSF88946">
    <property type="entry name" value="Sigma2 domain of RNA polymerase sigma factors"/>
    <property type="match status" value="1"/>
</dbReference>
<name>A0ABP8BR70_9ACTN</name>
<dbReference type="Proteomes" id="UP001501710">
    <property type="component" value="Unassembled WGS sequence"/>
</dbReference>
<sequence length="297" mass="31960">MNEVKTTVAERPPDASATAHGDTAMGDTAMTASDDATSAVTELYRGHALGLTRLALMLVGDRGTAEDVVQEAFAGLYKRWPRLRERDKALTYVRSAVLNGKAVSENEERLTDALKSVGETVEPGDVLPPPFPDTPRRTSPHPLAMAAVIAASVVMVGGAAAGGYVAFDRTTGDHAGPNAAASNGRQVSVFLCVVTSSKRRCAKQNATDQQKQDIKRRLEQMPQVRSVEYESQLEAYKRIKKQFTGHKDFLASTRATDVPDSFRAQVADLQGARAVTLVMETLPGVDTVTIDPRPPRA</sequence>
<keyword evidence="2" id="KW-0472">Membrane</keyword>
<feature type="domain" description="RNA polymerase sigma-70 region 2" evidence="3">
    <location>
        <begin position="43"/>
        <end position="95"/>
    </location>
</feature>
<organism evidence="5 6">
    <name type="scientific">Actinomadura meridiana</name>
    <dbReference type="NCBI Taxonomy" id="559626"/>
    <lineage>
        <taxon>Bacteria</taxon>
        <taxon>Bacillati</taxon>
        <taxon>Actinomycetota</taxon>
        <taxon>Actinomycetes</taxon>
        <taxon>Streptosporangiales</taxon>
        <taxon>Thermomonosporaceae</taxon>
        <taxon>Actinomadura</taxon>
    </lineage>
</organism>
<accession>A0ABP8BR70</accession>